<evidence type="ECO:0000256" key="1">
    <source>
        <dbReference type="SAM" id="SignalP"/>
    </source>
</evidence>
<feature type="chain" id="PRO_5035184104" description="Secreted protein" evidence="1">
    <location>
        <begin position="24"/>
        <end position="147"/>
    </location>
</feature>
<comment type="caution">
    <text evidence="2">The sequence shown here is derived from an EMBL/GenBank/DDBJ whole genome shotgun (WGS) entry which is preliminary data.</text>
</comment>
<organism evidence="2 3">
    <name type="scientific">Allacma fusca</name>
    <dbReference type="NCBI Taxonomy" id="39272"/>
    <lineage>
        <taxon>Eukaryota</taxon>
        <taxon>Metazoa</taxon>
        <taxon>Ecdysozoa</taxon>
        <taxon>Arthropoda</taxon>
        <taxon>Hexapoda</taxon>
        <taxon>Collembola</taxon>
        <taxon>Symphypleona</taxon>
        <taxon>Sminthuridae</taxon>
        <taxon>Allacma</taxon>
    </lineage>
</organism>
<gene>
    <name evidence="2" type="ORF">AFUS01_LOCUS38284</name>
</gene>
<accession>A0A8J2L9N0</accession>
<evidence type="ECO:0000313" key="2">
    <source>
        <dbReference type="EMBL" id="CAG7828351.1"/>
    </source>
</evidence>
<dbReference type="AlphaFoldDB" id="A0A8J2L9N0"/>
<proteinExistence type="predicted"/>
<dbReference type="EMBL" id="CAJVCH010547203">
    <property type="protein sequence ID" value="CAG7828351.1"/>
    <property type="molecule type" value="Genomic_DNA"/>
</dbReference>
<protein>
    <recommendedName>
        <fullName evidence="4">Secreted protein</fullName>
    </recommendedName>
</protein>
<keyword evidence="3" id="KW-1185">Reference proteome</keyword>
<evidence type="ECO:0000313" key="3">
    <source>
        <dbReference type="Proteomes" id="UP000708208"/>
    </source>
</evidence>
<feature type="signal peptide" evidence="1">
    <location>
        <begin position="1"/>
        <end position="23"/>
    </location>
</feature>
<sequence>MLHVPSKLLLSALLIIAARQAQSVKKGQFGDQCEANDFNGCDPGLAVACLTSTCSCIYPWMIYDPDKNKCLSTVNQQCDLDYNVKFLECVKNSQCVNLPNENGEPFPQCICNNNYSPTTKQNCDDPEPDNISRNDQLPKICCPNSSK</sequence>
<keyword evidence="1" id="KW-0732">Signal</keyword>
<dbReference type="Proteomes" id="UP000708208">
    <property type="component" value="Unassembled WGS sequence"/>
</dbReference>
<evidence type="ECO:0008006" key="4">
    <source>
        <dbReference type="Google" id="ProtNLM"/>
    </source>
</evidence>
<name>A0A8J2L9N0_9HEXA</name>
<reference evidence="2" key="1">
    <citation type="submission" date="2021-06" db="EMBL/GenBank/DDBJ databases">
        <authorList>
            <person name="Hodson N. C."/>
            <person name="Mongue J. A."/>
            <person name="Jaron S. K."/>
        </authorList>
    </citation>
    <scope>NUCLEOTIDE SEQUENCE</scope>
</reference>